<keyword evidence="2" id="KW-1185">Reference proteome</keyword>
<dbReference type="Proteomes" id="UP001243330">
    <property type="component" value="Unassembled WGS sequence"/>
</dbReference>
<accession>A0AAD9ELV8</accession>
<gene>
    <name evidence="1" type="ORF">CCHR01_04056</name>
</gene>
<evidence type="ECO:0000313" key="2">
    <source>
        <dbReference type="Proteomes" id="UP001243330"/>
    </source>
</evidence>
<dbReference type="EMBL" id="JAQOWY010000057">
    <property type="protein sequence ID" value="KAK1853320.1"/>
    <property type="molecule type" value="Genomic_DNA"/>
</dbReference>
<comment type="caution">
    <text evidence="1">The sequence shown here is derived from an EMBL/GenBank/DDBJ whole genome shotgun (WGS) entry which is preliminary data.</text>
</comment>
<evidence type="ECO:0000313" key="1">
    <source>
        <dbReference type="EMBL" id="KAK1853320.1"/>
    </source>
</evidence>
<dbReference type="AlphaFoldDB" id="A0AAD9ELV8"/>
<proteinExistence type="predicted"/>
<reference evidence="1" key="1">
    <citation type="submission" date="2023-01" db="EMBL/GenBank/DDBJ databases">
        <title>Colletotrichum chrysophilum M932 genome sequence.</title>
        <authorList>
            <person name="Baroncelli R."/>
        </authorList>
    </citation>
    <scope>NUCLEOTIDE SEQUENCE</scope>
    <source>
        <strain evidence="1">M932</strain>
    </source>
</reference>
<protein>
    <submittedName>
        <fullName evidence="1">Uncharacterized protein</fullName>
    </submittedName>
</protein>
<sequence>MTFNSQCQANLIEGVVYCTRFYTVVSLLVCRRHFFHLFKQITGSHVGLSLVAGPPVAHGNCSALDVLGAHHNAETVLLALRLCNLLRQRPLAGINFNCEAGRLRLPCPIMTMARQDVLDFRSPLQDRLRVVEAQDCNLAWVQPERPLALVLLDQKRHQTLNGSQDGAVNQYGRHHAVLLQLCRVNFLQWHALSLLFWRGCAILKLESLRELEVELNGASLVRLPVRVTQHDVDLWTVECAVSLLDRVLQPSLLKSIAQLRLCALPFRIGADVMIRRPGRQRKIKVIQAQGPVYSLHEVERLEDLFPDLDRSAEDVAIVLVETSHARQATEGARDLVPVQRTEVGVTNGKIAVAAVLRGEDEAMPRAVHRLEAIVLVLALRQSTLSTFALLGGLSITTAARCRSLGGARTAGDGIHVVGIVLQVA</sequence>
<name>A0AAD9ELV8_9PEZI</name>
<organism evidence="1 2">
    <name type="scientific">Colletotrichum chrysophilum</name>
    <dbReference type="NCBI Taxonomy" id="1836956"/>
    <lineage>
        <taxon>Eukaryota</taxon>
        <taxon>Fungi</taxon>
        <taxon>Dikarya</taxon>
        <taxon>Ascomycota</taxon>
        <taxon>Pezizomycotina</taxon>
        <taxon>Sordariomycetes</taxon>
        <taxon>Hypocreomycetidae</taxon>
        <taxon>Glomerellales</taxon>
        <taxon>Glomerellaceae</taxon>
        <taxon>Colletotrichum</taxon>
        <taxon>Colletotrichum gloeosporioides species complex</taxon>
    </lineage>
</organism>